<evidence type="ECO:0000259" key="2">
    <source>
        <dbReference type="PROSITE" id="PS50994"/>
    </source>
</evidence>
<dbReference type="NCBIfam" id="NF033546">
    <property type="entry name" value="transpos_IS21"/>
    <property type="match status" value="1"/>
</dbReference>
<evidence type="ECO:0000313" key="3">
    <source>
        <dbReference type="EMBL" id="SDL37858.1"/>
    </source>
</evidence>
<dbReference type="GO" id="GO:0003676">
    <property type="term" value="F:nucleic acid binding"/>
    <property type="evidence" value="ECO:0007669"/>
    <property type="project" value="InterPro"/>
</dbReference>
<dbReference type="Pfam" id="PF22483">
    <property type="entry name" value="Mu-transpos_C_2"/>
    <property type="match status" value="1"/>
</dbReference>
<keyword evidence="4" id="KW-1185">Reference proteome</keyword>
<dbReference type="OrthoDB" id="92877at2"/>
<accession>A0A1G9JK42</accession>
<dbReference type="InterPro" id="IPR001584">
    <property type="entry name" value="Integrase_cat-core"/>
</dbReference>
<protein>
    <submittedName>
        <fullName evidence="3">Transposase</fullName>
    </submittedName>
</protein>
<proteinExistence type="inferred from homology"/>
<dbReference type="InterPro" id="IPR054353">
    <property type="entry name" value="IstA-like_C"/>
</dbReference>
<dbReference type="PANTHER" id="PTHR35004">
    <property type="entry name" value="TRANSPOSASE RV3428C-RELATED"/>
    <property type="match status" value="1"/>
</dbReference>
<evidence type="ECO:0000313" key="4">
    <source>
        <dbReference type="Proteomes" id="UP000199008"/>
    </source>
</evidence>
<sequence length="411" mass="48280">MRKDVREGVKKFMIDGIKPNFAALARQYGCDYRTVKAAYAAESQNTEEQKRMSRPSKLDEFKPIIHDKLEIQCSAYSIFKFLQKKGYDGSYSLVKQYCRKEKGTRQKQATVRVTHTPGLAGQVDWKEDMTLISQHGEIFRFNIFLYVLSFSRKKYITLTFDRHQDTLFKCLDDAFHHTGGVPREIWFDNMRTVVDQPRTQYNKVVFNQRFYAFSKDADFQPIACRPYRPQTKGIVEALARTMNRLRVYNHEFEDSVELIHIVHDLCHELNMEISQATDAIPDELWQAKEKEHLHSLPEDLLNPYFEDQLTRVVSKEAMVQFRKCKYSVDPQYIGKTVEIELSETEENIHIHYNGEMIRSHPLTTQRLNYNQADMFNILKSDVFASRPDDDIHNYIHESLQLYDALGDDANE</sequence>
<dbReference type="EMBL" id="FNFY01000055">
    <property type="protein sequence ID" value="SDL37858.1"/>
    <property type="molecule type" value="Genomic_DNA"/>
</dbReference>
<evidence type="ECO:0000256" key="1">
    <source>
        <dbReference type="ARBA" id="ARBA00009277"/>
    </source>
</evidence>
<gene>
    <name evidence="3" type="ORF">SAMN05216216_1551</name>
</gene>
<dbReference type="InterPro" id="IPR036397">
    <property type="entry name" value="RNaseH_sf"/>
</dbReference>
<dbReference type="Proteomes" id="UP000199008">
    <property type="component" value="Unassembled WGS sequence"/>
</dbReference>
<dbReference type="PANTHER" id="PTHR35004:SF6">
    <property type="entry name" value="TRANSPOSASE"/>
    <property type="match status" value="1"/>
</dbReference>
<dbReference type="AlphaFoldDB" id="A0A1G9JK42"/>
<dbReference type="InterPro" id="IPR012337">
    <property type="entry name" value="RNaseH-like_sf"/>
</dbReference>
<dbReference type="SUPFAM" id="SSF53098">
    <property type="entry name" value="Ribonuclease H-like"/>
    <property type="match status" value="1"/>
</dbReference>
<dbReference type="PROSITE" id="PS50994">
    <property type="entry name" value="INTEGRASE"/>
    <property type="match status" value="1"/>
</dbReference>
<dbReference type="RefSeq" id="WP_092988357.1">
    <property type="nucleotide sequence ID" value="NZ_FNFY01000055.1"/>
</dbReference>
<reference evidence="4" key="1">
    <citation type="submission" date="2016-10" db="EMBL/GenBank/DDBJ databases">
        <authorList>
            <person name="Varghese N."/>
            <person name="Submissions S."/>
        </authorList>
    </citation>
    <scope>NUCLEOTIDE SEQUENCE [LARGE SCALE GENOMIC DNA]</scope>
    <source>
        <strain evidence="4">CGMCC 1.8895</strain>
    </source>
</reference>
<dbReference type="STRING" id="576118.SAMN05216216_1551"/>
<dbReference type="Pfam" id="PF00665">
    <property type="entry name" value="rve"/>
    <property type="match status" value="1"/>
</dbReference>
<dbReference type="GO" id="GO:0015074">
    <property type="term" value="P:DNA integration"/>
    <property type="evidence" value="ECO:0007669"/>
    <property type="project" value="InterPro"/>
</dbReference>
<organism evidence="3 4">
    <name type="scientific">Lacicoccus qingdaonensis</name>
    <dbReference type="NCBI Taxonomy" id="576118"/>
    <lineage>
        <taxon>Bacteria</taxon>
        <taxon>Bacillati</taxon>
        <taxon>Bacillota</taxon>
        <taxon>Bacilli</taxon>
        <taxon>Bacillales</taxon>
        <taxon>Salinicoccaceae</taxon>
        <taxon>Lacicoccus</taxon>
    </lineage>
</organism>
<feature type="domain" description="Integrase catalytic" evidence="2">
    <location>
        <begin position="113"/>
        <end position="289"/>
    </location>
</feature>
<name>A0A1G9JK42_9BACL</name>
<comment type="similarity">
    <text evidence="1">Belongs to the transposase IS21/IS408/IS1162 family.</text>
</comment>
<dbReference type="Gene3D" id="3.30.420.10">
    <property type="entry name" value="Ribonuclease H-like superfamily/Ribonuclease H"/>
    <property type="match status" value="1"/>
</dbReference>